<protein>
    <submittedName>
        <fullName evidence="1">Uncharacterized protein</fullName>
    </submittedName>
</protein>
<organism evidence="1">
    <name type="scientific">bioreactor metagenome</name>
    <dbReference type="NCBI Taxonomy" id="1076179"/>
    <lineage>
        <taxon>unclassified sequences</taxon>
        <taxon>metagenomes</taxon>
        <taxon>ecological metagenomes</taxon>
    </lineage>
</organism>
<proteinExistence type="predicted"/>
<accession>A0A645DNB0</accession>
<sequence length="98" mass="11086">MIRHLSPTVQVWAAIVISKGGEVLEATKTVPEIIDYLIKNSMDITKLVIAFETENENFYVNGNNDDLIVNIGMLEYAKEVLFRGNDTDYSKCVDEQTE</sequence>
<gene>
    <name evidence="1" type="ORF">SDC9_137873</name>
</gene>
<evidence type="ECO:0000313" key="1">
    <source>
        <dbReference type="EMBL" id="MPM90751.1"/>
    </source>
</evidence>
<reference evidence="1" key="1">
    <citation type="submission" date="2019-08" db="EMBL/GenBank/DDBJ databases">
        <authorList>
            <person name="Kucharzyk K."/>
            <person name="Murdoch R.W."/>
            <person name="Higgins S."/>
            <person name="Loffler F."/>
        </authorList>
    </citation>
    <scope>NUCLEOTIDE SEQUENCE</scope>
</reference>
<name>A0A645DNB0_9ZZZZ</name>
<dbReference type="AlphaFoldDB" id="A0A645DNB0"/>
<comment type="caution">
    <text evidence="1">The sequence shown here is derived from an EMBL/GenBank/DDBJ whole genome shotgun (WGS) entry which is preliminary data.</text>
</comment>
<dbReference type="EMBL" id="VSSQ01037924">
    <property type="protein sequence ID" value="MPM90751.1"/>
    <property type="molecule type" value="Genomic_DNA"/>
</dbReference>